<dbReference type="GO" id="GO:0003677">
    <property type="term" value="F:DNA binding"/>
    <property type="evidence" value="ECO:0007669"/>
    <property type="project" value="UniProtKB-KW"/>
</dbReference>
<dbReference type="PANTHER" id="PTHR30204">
    <property type="entry name" value="REDOX-CYCLING DRUG-SENSING TRANSCRIPTIONAL ACTIVATOR SOXR"/>
    <property type="match status" value="1"/>
</dbReference>
<sequence length="252" mass="29383">MRIKEVADLVGISVRTLHHYDEIGLLVPDQVSDTGYRIYSENNLALLQQILFFKELGFPLQTIKQMIYRPSFDRYEALTLQRKMLIEKRVQLDQMIATIEKTMQHMKGEVQMTNEEKFAGFQFDENPYEQEARKRWGNDKVDEANARLRKLSNEQQLALREEMNAIFKELADLRSGFPASKEAQVTIKKWFDLLNQQIGQYSFDAFKGLGQLYVDDERFTKNIDAFGEGLAQFMSQAMRVFAERQKEEAGAD</sequence>
<organism evidence="6 7">
    <name type="scientific">Heyndrickxia ginsengihumi</name>
    <dbReference type="NCBI Taxonomy" id="363870"/>
    <lineage>
        <taxon>Bacteria</taxon>
        <taxon>Bacillati</taxon>
        <taxon>Bacillota</taxon>
        <taxon>Bacilli</taxon>
        <taxon>Bacillales</taxon>
        <taxon>Bacillaceae</taxon>
        <taxon>Heyndrickxia</taxon>
    </lineage>
</organism>
<dbReference type="Proteomes" id="UP000030588">
    <property type="component" value="Unassembled WGS sequence"/>
</dbReference>
<feature type="domain" description="HTH merR-type" evidence="5">
    <location>
        <begin position="1"/>
        <end position="69"/>
    </location>
</feature>
<dbReference type="AlphaFoldDB" id="A0A0A6Y1F8"/>
<comment type="caution">
    <text evidence="6">The sequence shown here is derived from an EMBL/GenBank/DDBJ whole genome shotgun (WGS) entry which is preliminary data.</text>
</comment>
<dbReference type="CDD" id="cd01106">
    <property type="entry name" value="HTH_TipAL-Mta"/>
    <property type="match status" value="1"/>
</dbReference>
<evidence type="ECO:0000256" key="3">
    <source>
        <dbReference type="ARBA" id="ARBA00023159"/>
    </source>
</evidence>
<evidence type="ECO:0000256" key="1">
    <source>
        <dbReference type="ARBA" id="ARBA00023015"/>
    </source>
</evidence>
<dbReference type="RefSeq" id="WP_025730836.1">
    <property type="nucleotide sequence ID" value="NZ_JRUN01000010.1"/>
</dbReference>
<proteinExistence type="predicted"/>
<accession>A0A0A6Y1F8</accession>
<evidence type="ECO:0000313" key="7">
    <source>
        <dbReference type="Proteomes" id="UP000030588"/>
    </source>
</evidence>
<dbReference type="STRING" id="363870.NG54_05110"/>
<keyword evidence="2" id="KW-0238">DNA-binding</keyword>
<keyword evidence="1" id="KW-0805">Transcription regulation</keyword>
<dbReference type="InterPro" id="IPR009061">
    <property type="entry name" value="DNA-bd_dom_put_sf"/>
</dbReference>
<dbReference type="PROSITE" id="PS50937">
    <property type="entry name" value="HTH_MERR_2"/>
    <property type="match status" value="1"/>
</dbReference>
<dbReference type="SUPFAM" id="SSF89082">
    <property type="entry name" value="Antibiotic binding domain of TipA-like multidrug resistance regulators"/>
    <property type="match status" value="1"/>
</dbReference>
<dbReference type="GO" id="GO:0003700">
    <property type="term" value="F:DNA-binding transcription factor activity"/>
    <property type="evidence" value="ECO:0007669"/>
    <property type="project" value="InterPro"/>
</dbReference>
<dbReference type="Gene3D" id="1.10.490.50">
    <property type="entry name" value="Antibiotic binding domain of TipA-like multidrug resistance regulators"/>
    <property type="match status" value="1"/>
</dbReference>
<dbReference type="Gene3D" id="1.10.1660.10">
    <property type="match status" value="1"/>
</dbReference>
<dbReference type="InterPro" id="IPR047057">
    <property type="entry name" value="MerR_fam"/>
</dbReference>
<reference evidence="6 7" key="1">
    <citation type="submission" date="2014-10" db="EMBL/GenBank/DDBJ databases">
        <title>Draft genome of phytase producing Bacillus ginsengihumi strain M2.11.</title>
        <authorList>
            <person name="Toymentseva A."/>
            <person name="Boulygina E.A."/>
            <person name="Kazakov S.V."/>
            <person name="Kayumov I."/>
            <person name="Suleimanova A.D."/>
            <person name="Mardanova A.M."/>
            <person name="Maria S.N."/>
            <person name="Sergey M.Y."/>
            <person name="Sharipova M.R."/>
        </authorList>
    </citation>
    <scope>NUCLEOTIDE SEQUENCE [LARGE SCALE GENOMIC DNA]</scope>
    <source>
        <strain evidence="6 7">M2.11</strain>
    </source>
</reference>
<dbReference type="InterPro" id="IPR012925">
    <property type="entry name" value="TipAS_dom"/>
</dbReference>
<keyword evidence="3" id="KW-0010">Activator</keyword>
<dbReference type="SMART" id="SM00422">
    <property type="entry name" value="HTH_MERR"/>
    <property type="match status" value="1"/>
</dbReference>
<dbReference type="InterPro" id="IPR036244">
    <property type="entry name" value="TipA-like_antibiotic-bd"/>
</dbReference>
<dbReference type="Pfam" id="PF13411">
    <property type="entry name" value="MerR_1"/>
    <property type="match status" value="1"/>
</dbReference>
<dbReference type="EMBL" id="JRUN01000010">
    <property type="protein sequence ID" value="KHD86132.1"/>
    <property type="molecule type" value="Genomic_DNA"/>
</dbReference>
<keyword evidence="4" id="KW-0804">Transcription</keyword>
<dbReference type="PANTHER" id="PTHR30204:SF90">
    <property type="entry name" value="HTH-TYPE TRANSCRIPTIONAL ACTIVATOR MTA"/>
    <property type="match status" value="1"/>
</dbReference>
<dbReference type="SUPFAM" id="SSF46955">
    <property type="entry name" value="Putative DNA-binding domain"/>
    <property type="match status" value="1"/>
</dbReference>
<evidence type="ECO:0000259" key="5">
    <source>
        <dbReference type="PROSITE" id="PS50937"/>
    </source>
</evidence>
<protein>
    <submittedName>
        <fullName evidence="6">MerR family transcriptional regulator</fullName>
    </submittedName>
</protein>
<evidence type="ECO:0000256" key="2">
    <source>
        <dbReference type="ARBA" id="ARBA00023125"/>
    </source>
</evidence>
<dbReference type="InterPro" id="IPR000551">
    <property type="entry name" value="MerR-type_HTH_dom"/>
</dbReference>
<name>A0A0A6Y1F8_9BACI</name>
<dbReference type="Pfam" id="PF07739">
    <property type="entry name" value="TipAS"/>
    <property type="match status" value="1"/>
</dbReference>
<gene>
    <name evidence="6" type="ORF">NG54_05110</name>
</gene>
<evidence type="ECO:0000256" key="4">
    <source>
        <dbReference type="ARBA" id="ARBA00023163"/>
    </source>
</evidence>
<dbReference type="OrthoDB" id="9814833at2"/>
<evidence type="ECO:0000313" key="6">
    <source>
        <dbReference type="EMBL" id="KHD86132.1"/>
    </source>
</evidence>